<feature type="compositionally biased region" description="Polar residues" evidence="8">
    <location>
        <begin position="425"/>
        <end position="444"/>
    </location>
</feature>
<dbReference type="InterPro" id="IPR011009">
    <property type="entry name" value="Kinase-like_dom_sf"/>
</dbReference>
<dbReference type="PROSITE" id="PS50011">
    <property type="entry name" value="PROTEIN_KINASE_DOM"/>
    <property type="match status" value="1"/>
</dbReference>
<dbReference type="Gene3D" id="1.10.510.10">
    <property type="entry name" value="Transferase(Phosphotransferase) domain 1"/>
    <property type="match status" value="1"/>
</dbReference>
<dbReference type="InterPro" id="IPR000719">
    <property type="entry name" value="Prot_kinase_dom"/>
</dbReference>
<proteinExistence type="inferred from homology"/>
<protein>
    <submittedName>
        <fullName evidence="10">Kinase-like domain-containing protein</fullName>
    </submittedName>
</protein>
<dbReference type="Gene3D" id="3.30.200.20">
    <property type="entry name" value="Phosphorylase Kinase, domain 1"/>
    <property type="match status" value="1"/>
</dbReference>
<dbReference type="InterPro" id="IPR017441">
    <property type="entry name" value="Protein_kinase_ATP_BS"/>
</dbReference>
<organism evidence="10 11">
    <name type="scientific">Dunaliella salina</name>
    <name type="common">Green alga</name>
    <name type="synonym">Protococcus salinus</name>
    <dbReference type="NCBI Taxonomy" id="3046"/>
    <lineage>
        <taxon>Eukaryota</taxon>
        <taxon>Viridiplantae</taxon>
        <taxon>Chlorophyta</taxon>
        <taxon>core chlorophytes</taxon>
        <taxon>Chlorophyceae</taxon>
        <taxon>CS clade</taxon>
        <taxon>Chlamydomonadales</taxon>
        <taxon>Dunaliellaceae</taxon>
        <taxon>Dunaliella</taxon>
    </lineage>
</organism>
<dbReference type="InterPro" id="IPR008271">
    <property type="entry name" value="Ser/Thr_kinase_AS"/>
</dbReference>
<dbReference type="PROSITE" id="PS00108">
    <property type="entry name" value="PROTEIN_KINASE_ST"/>
    <property type="match status" value="1"/>
</dbReference>
<evidence type="ECO:0000256" key="1">
    <source>
        <dbReference type="ARBA" id="ARBA00022527"/>
    </source>
</evidence>
<feature type="region of interest" description="Disordered" evidence="8">
    <location>
        <begin position="405"/>
        <end position="461"/>
    </location>
</feature>
<feature type="region of interest" description="Disordered" evidence="8">
    <location>
        <begin position="128"/>
        <end position="152"/>
    </location>
</feature>
<evidence type="ECO:0000256" key="8">
    <source>
        <dbReference type="SAM" id="MobiDB-lite"/>
    </source>
</evidence>
<keyword evidence="2" id="KW-0808">Transferase</keyword>
<feature type="region of interest" description="Disordered" evidence="8">
    <location>
        <begin position="358"/>
        <end position="388"/>
    </location>
</feature>
<keyword evidence="1 7" id="KW-0723">Serine/threonine-protein kinase</keyword>
<feature type="compositionally biased region" description="Basic and acidic residues" evidence="8">
    <location>
        <begin position="450"/>
        <end position="461"/>
    </location>
</feature>
<comment type="similarity">
    <text evidence="7">Belongs to the protein kinase superfamily.</text>
</comment>
<dbReference type="SMART" id="SM00220">
    <property type="entry name" value="S_TKc"/>
    <property type="match status" value="1"/>
</dbReference>
<sequence>MDRIAEVRGHMTESKANFFSDCDIQMLELLGEGTFGKVHKGLWRSTVVAIKIMMLPASMSGAEKREKMVVWEAAISSSLTHPNIVQTYSYNIKPVKETIKQEERGDTLTEVNGLGSALQICGSGMGNTNSGSKMDKSPKALSNPSDHGTERTQQSVIHSFEVQLVLEFCDKGCLREALDQGVFMGPNGLNYSAILDCAIDVARAMLHLHCNNVLHMDLKARNVMLASSGTEGRGVSCKIADFGLAVRMEQMETHMSEMFQGTYTHMAPEVLLEGRVSKAADMYAFGITLWELFTGGKPYQGVPRALLGHRVAKEGHRPALPVVMPEGYKALLKRCWDQKPENRPSFAQVVEELQELRQAEPGPTPPMEPIIPKAPKSSSGGKGAKQHKCFAGKASEELKQIQEEASGCLSSTNRAESICLPNPPNHSTKSQQDQTDRSTGQNGDISAGQKVKDHGPAEGQK</sequence>
<evidence type="ECO:0000256" key="3">
    <source>
        <dbReference type="ARBA" id="ARBA00022741"/>
    </source>
</evidence>
<feature type="compositionally biased region" description="Polar residues" evidence="8">
    <location>
        <begin position="140"/>
        <end position="152"/>
    </location>
</feature>
<evidence type="ECO:0000256" key="6">
    <source>
        <dbReference type="PROSITE-ProRule" id="PRU10141"/>
    </source>
</evidence>
<reference evidence="10" key="1">
    <citation type="submission" date="2017-08" db="EMBL/GenBank/DDBJ databases">
        <authorList>
            <person name="Polle J.E."/>
            <person name="Barry K."/>
            <person name="Cushman J."/>
            <person name="Schmutz J."/>
            <person name="Tran D."/>
            <person name="Hathwaick L.T."/>
            <person name="Yim W.C."/>
            <person name="Jenkins J."/>
            <person name="Mckie-Krisberg Z.M."/>
            <person name="Prochnik S."/>
            <person name="Lindquist E."/>
            <person name="Dockter R.B."/>
            <person name="Adam C."/>
            <person name="Molina H."/>
            <person name="Bunkerborg J."/>
            <person name="Jin E."/>
            <person name="Buchheim M."/>
            <person name="Magnuson J."/>
        </authorList>
    </citation>
    <scope>NUCLEOTIDE SEQUENCE</scope>
    <source>
        <strain evidence="10">CCAP 19/18</strain>
    </source>
</reference>
<dbReference type="PANTHER" id="PTHR44329">
    <property type="entry name" value="SERINE/THREONINE-PROTEIN KINASE TNNI3K-RELATED"/>
    <property type="match status" value="1"/>
</dbReference>
<dbReference type="InterPro" id="IPR051681">
    <property type="entry name" value="Ser/Thr_Kinases-Pseudokinases"/>
</dbReference>
<dbReference type="PRINTS" id="PR00109">
    <property type="entry name" value="TYRKINASE"/>
</dbReference>
<evidence type="ECO:0000256" key="5">
    <source>
        <dbReference type="ARBA" id="ARBA00022840"/>
    </source>
</evidence>
<dbReference type="SUPFAM" id="SSF56112">
    <property type="entry name" value="Protein kinase-like (PK-like)"/>
    <property type="match status" value="1"/>
</dbReference>
<evidence type="ECO:0000259" key="9">
    <source>
        <dbReference type="PROSITE" id="PS50011"/>
    </source>
</evidence>
<gene>
    <name evidence="10" type="ORF">DUNSADRAFT_17013</name>
</gene>
<dbReference type="InterPro" id="IPR001245">
    <property type="entry name" value="Ser-Thr/Tyr_kinase_cat_dom"/>
</dbReference>
<keyword evidence="4" id="KW-0418">Kinase</keyword>
<keyword evidence="11" id="KW-1185">Reference proteome</keyword>
<dbReference type="Pfam" id="PF07714">
    <property type="entry name" value="PK_Tyr_Ser-Thr"/>
    <property type="match status" value="2"/>
</dbReference>
<evidence type="ECO:0000256" key="2">
    <source>
        <dbReference type="ARBA" id="ARBA00022679"/>
    </source>
</evidence>
<dbReference type="PROSITE" id="PS00107">
    <property type="entry name" value="PROTEIN_KINASE_ATP"/>
    <property type="match status" value="1"/>
</dbReference>
<dbReference type="EMBL" id="MU070243">
    <property type="protein sequence ID" value="KAF5828815.1"/>
    <property type="molecule type" value="Genomic_DNA"/>
</dbReference>
<feature type="binding site" evidence="6">
    <location>
        <position position="51"/>
    </location>
    <ligand>
        <name>ATP</name>
        <dbReference type="ChEBI" id="CHEBI:30616"/>
    </ligand>
</feature>
<accession>A0ABQ7G2I6</accession>
<dbReference type="PANTHER" id="PTHR44329:SF214">
    <property type="entry name" value="PROTEIN KINASE DOMAIN-CONTAINING PROTEIN"/>
    <property type="match status" value="1"/>
</dbReference>
<dbReference type="Proteomes" id="UP000815325">
    <property type="component" value="Unassembled WGS sequence"/>
</dbReference>
<evidence type="ECO:0000256" key="7">
    <source>
        <dbReference type="RuleBase" id="RU000304"/>
    </source>
</evidence>
<name>A0ABQ7G2I6_DUNSA</name>
<evidence type="ECO:0000313" key="10">
    <source>
        <dbReference type="EMBL" id="KAF5828815.1"/>
    </source>
</evidence>
<evidence type="ECO:0000256" key="4">
    <source>
        <dbReference type="ARBA" id="ARBA00022777"/>
    </source>
</evidence>
<keyword evidence="3 6" id="KW-0547">Nucleotide-binding</keyword>
<feature type="domain" description="Protein kinase" evidence="9">
    <location>
        <begin position="24"/>
        <end position="356"/>
    </location>
</feature>
<comment type="caution">
    <text evidence="10">The sequence shown here is derived from an EMBL/GenBank/DDBJ whole genome shotgun (WGS) entry which is preliminary data.</text>
</comment>
<evidence type="ECO:0000313" key="11">
    <source>
        <dbReference type="Proteomes" id="UP000815325"/>
    </source>
</evidence>
<keyword evidence="5 6" id="KW-0067">ATP-binding</keyword>